<evidence type="ECO:0000313" key="10">
    <source>
        <dbReference type="Proteomes" id="UP000178613"/>
    </source>
</evidence>
<dbReference type="GO" id="GO:0008360">
    <property type="term" value="P:regulation of cell shape"/>
    <property type="evidence" value="ECO:0007669"/>
    <property type="project" value="UniProtKB-KW"/>
</dbReference>
<keyword evidence="3" id="KW-1003">Cell membrane</keyword>
<proteinExistence type="inferred from homology"/>
<evidence type="ECO:0000256" key="5">
    <source>
        <dbReference type="ARBA" id="ARBA00022960"/>
    </source>
</evidence>
<keyword evidence="7 8" id="KW-0472">Membrane</keyword>
<feature type="transmembrane region" description="Helical" evidence="8">
    <location>
        <begin position="69"/>
        <end position="88"/>
    </location>
</feature>
<protein>
    <submittedName>
        <fullName evidence="9">Rod shape-determining protein MreD</fullName>
    </submittedName>
</protein>
<accession>A0A1G2RDH5</accession>
<evidence type="ECO:0000256" key="6">
    <source>
        <dbReference type="ARBA" id="ARBA00022989"/>
    </source>
</evidence>
<organism evidence="9 10">
    <name type="scientific">Candidatus Wildermuthbacteria bacterium RIFCSPHIGHO2_02_FULL_49_9</name>
    <dbReference type="NCBI Taxonomy" id="1802456"/>
    <lineage>
        <taxon>Bacteria</taxon>
        <taxon>Candidatus Wildermuthiibacteriota</taxon>
    </lineage>
</organism>
<dbReference type="EMBL" id="MHUB01000017">
    <property type="protein sequence ID" value="OHA70787.1"/>
    <property type="molecule type" value="Genomic_DNA"/>
</dbReference>
<evidence type="ECO:0000256" key="3">
    <source>
        <dbReference type="ARBA" id="ARBA00022475"/>
    </source>
</evidence>
<dbReference type="GO" id="GO:0005886">
    <property type="term" value="C:plasma membrane"/>
    <property type="evidence" value="ECO:0007669"/>
    <property type="project" value="UniProtKB-SubCell"/>
</dbReference>
<comment type="subcellular location">
    <subcellularLocation>
        <location evidence="1">Cell membrane</location>
        <topology evidence="1">Multi-pass membrane protein</topology>
    </subcellularLocation>
</comment>
<reference evidence="9 10" key="1">
    <citation type="journal article" date="2016" name="Nat. Commun.">
        <title>Thousands of microbial genomes shed light on interconnected biogeochemical processes in an aquifer system.</title>
        <authorList>
            <person name="Anantharaman K."/>
            <person name="Brown C.T."/>
            <person name="Hug L.A."/>
            <person name="Sharon I."/>
            <person name="Castelle C.J."/>
            <person name="Probst A.J."/>
            <person name="Thomas B.C."/>
            <person name="Singh A."/>
            <person name="Wilkins M.J."/>
            <person name="Karaoz U."/>
            <person name="Brodie E.L."/>
            <person name="Williams K.H."/>
            <person name="Hubbard S.S."/>
            <person name="Banfield J.F."/>
        </authorList>
    </citation>
    <scope>NUCLEOTIDE SEQUENCE [LARGE SCALE GENOMIC DNA]</scope>
</reference>
<dbReference type="Proteomes" id="UP000178613">
    <property type="component" value="Unassembled WGS sequence"/>
</dbReference>
<evidence type="ECO:0000256" key="7">
    <source>
        <dbReference type="ARBA" id="ARBA00023136"/>
    </source>
</evidence>
<comment type="similarity">
    <text evidence="2">Belongs to the MreD family.</text>
</comment>
<evidence type="ECO:0000313" key="9">
    <source>
        <dbReference type="EMBL" id="OHA70787.1"/>
    </source>
</evidence>
<evidence type="ECO:0000256" key="4">
    <source>
        <dbReference type="ARBA" id="ARBA00022692"/>
    </source>
</evidence>
<sequence>MKKSIFIILGLAAVSLLQVSFFPHFSLAGWVPNLVLIFLAATAFFSSATTGVAAALTGGFLLDAYSSMSFGFWIILSLALFLAVRHILRNYVWIPRYI</sequence>
<dbReference type="InterPro" id="IPR007227">
    <property type="entry name" value="Cell_shape_determining_MreD"/>
</dbReference>
<evidence type="ECO:0000256" key="1">
    <source>
        <dbReference type="ARBA" id="ARBA00004651"/>
    </source>
</evidence>
<evidence type="ECO:0000256" key="8">
    <source>
        <dbReference type="SAM" id="Phobius"/>
    </source>
</evidence>
<keyword evidence="5" id="KW-0133">Cell shape</keyword>
<dbReference type="AlphaFoldDB" id="A0A1G2RDH5"/>
<name>A0A1G2RDH5_9BACT</name>
<keyword evidence="6 8" id="KW-1133">Transmembrane helix</keyword>
<evidence type="ECO:0000256" key="2">
    <source>
        <dbReference type="ARBA" id="ARBA00007776"/>
    </source>
</evidence>
<keyword evidence="4 8" id="KW-0812">Transmembrane</keyword>
<comment type="caution">
    <text evidence="9">The sequence shown here is derived from an EMBL/GenBank/DDBJ whole genome shotgun (WGS) entry which is preliminary data.</text>
</comment>
<feature type="transmembrane region" description="Helical" evidence="8">
    <location>
        <begin position="38"/>
        <end position="62"/>
    </location>
</feature>
<dbReference type="NCBIfam" id="TIGR03426">
    <property type="entry name" value="shape_MreD"/>
    <property type="match status" value="1"/>
</dbReference>
<gene>
    <name evidence="9" type="ORF">A3D64_01855</name>
</gene>